<evidence type="ECO:0000256" key="11">
    <source>
        <dbReference type="ARBA" id="ARBA00023065"/>
    </source>
</evidence>
<evidence type="ECO:0000256" key="2">
    <source>
        <dbReference type="ARBA" id="ARBA00008038"/>
    </source>
</evidence>
<evidence type="ECO:0000256" key="6">
    <source>
        <dbReference type="ARBA" id="ARBA00022519"/>
    </source>
</evidence>
<dbReference type="Pfam" id="PF20560">
    <property type="entry name" value="MotA_N"/>
    <property type="match status" value="1"/>
</dbReference>
<dbReference type="PANTHER" id="PTHR30433">
    <property type="entry name" value="CHEMOTAXIS PROTEIN MOTA"/>
    <property type="match status" value="1"/>
</dbReference>
<dbReference type="InterPro" id="IPR047055">
    <property type="entry name" value="MotA-like"/>
</dbReference>
<evidence type="ECO:0000256" key="9">
    <source>
        <dbReference type="ARBA" id="ARBA00022781"/>
    </source>
</evidence>
<dbReference type="Proteomes" id="UP000198744">
    <property type="component" value="Unassembled WGS sequence"/>
</dbReference>
<evidence type="ECO:0000256" key="8">
    <source>
        <dbReference type="ARBA" id="ARBA00022779"/>
    </source>
</evidence>
<evidence type="ECO:0000256" key="12">
    <source>
        <dbReference type="ARBA" id="ARBA00023136"/>
    </source>
</evidence>
<dbReference type="RefSeq" id="WP_093883098.1">
    <property type="nucleotide sequence ID" value="NZ_FOBS01000008.1"/>
</dbReference>
<evidence type="ECO:0000313" key="17">
    <source>
        <dbReference type="Proteomes" id="UP000198744"/>
    </source>
</evidence>
<dbReference type="Pfam" id="PF01618">
    <property type="entry name" value="MotA_ExbB"/>
    <property type="match status" value="1"/>
</dbReference>
<dbReference type="PROSITE" id="PS01307">
    <property type="entry name" value="MOTA"/>
    <property type="match status" value="1"/>
</dbReference>
<keyword evidence="3" id="KW-0813">Transport</keyword>
<dbReference type="AlphaFoldDB" id="A0A1H7X030"/>
<dbReference type="EMBL" id="FOBS01000008">
    <property type="protein sequence ID" value="SEM26479.1"/>
    <property type="molecule type" value="Genomic_DNA"/>
</dbReference>
<evidence type="ECO:0000259" key="14">
    <source>
        <dbReference type="Pfam" id="PF01618"/>
    </source>
</evidence>
<keyword evidence="17" id="KW-1185">Reference proteome</keyword>
<dbReference type="InterPro" id="IPR046786">
    <property type="entry name" value="MotA_N"/>
</dbReference>
<dbReference type="InterPro" id="IPR022522">
    <property type="entry name" value="Flagellar_motor_stator_MotA"/>
</dbReference>
<feature type="domain" description="Motility protein A N-terminal" evidence="15">
    <location>
        <begin position="4"/>
        <end position="93"/>
    </location>
</feature>
<evidence type="ECO:0000256" key="7">
    <source>
        <dbReference type="ARBA" id="ARBA00022692"/>
    </source>
</evidence>
<dbReference type="OrthoDB" id="9782603at2"/>
<reference evidence="16 17" key="1">
    <citation type="submission" date="2016-10" db="EMBL/GenBank/DDBJ databases">
        <authorList>
            <person name="de Groot N.N."/>
        </authorList>
    </citation>
    <scope>NUCLEOTIDE SEQUENCE [LARGE SCALE GENOMIC DNA]</scope>
    <source>
        <strain evidence="16 17">DSM 8423</strain>
    </source>
</reference>
<dbReference type="InterPro" id="IPR002898">
    <property type="entry name" value="MotA_ExbB_proton_chnl"/>
</dbReference>
<evidence type="ECO:0000256" key="1">
    <source>
        <dbReference type="ARBA" id="ARBA00004429"/>
    </source>
</evidence>
<keyword evidence="8" id="KW-0283">Flagellar rotation</keyword>
<dbReference type="GO" id="GO:1902600">
    <property type="term" value="P:proton transmembrane transport"/>
    <property type="evidence" value="ECO:0007669"/>
    <property type="project" value="UniProtKB-KW"/>
</dbReference>
<evidence type="ECO:0000256" key="3">
    <source>
        <dbReference type="ARBA" id="ARBA00022448"/>
    </source>
</evidence>
<dbReference type="GO" id="GO:0006935">
    <property type="term" value="P:chemotaxis"/>
    <property type="evidence" value="ECO:0007669"/>
    <property type="project" value="UniProtKB-KW"/>
</dbReference>
<comment type="similarity">
    <text evidence="2">Belongs to the MotA family.</text>
</comment>
<keyword evidence="6" id="KW-0997">Cell inner membrane</keyword>
<organism evidence="16 17">
    <name type="scientific">Syntrophus gentianae</name>
    <dbReference type="NCBI Taxonomy" id="43775"/>
    <lineage>
        <taxon>Bacteria</taxon>
        <taxon>Pseudomonadati</taxon>
        <taxon>Thermodesulfobacteriota</taxon>
        <taxon>Syntrophia</taxon>
        <taxon>Syntrophales</taxon>
        <taxon>Syntrophaceae</taxon>
        <taxon>Syntrophus</taxon>
    </lineage>
</organism>
<keyword evidence="7 13" id="KW-0812">Transmembrane</keyword>
<keyword evidence="10 13" id="KW-1133">Transmembrane helix</keyword>
<feature type="transmembrane region" description="Helical" evidence="13">
    <location>
        <begin position="167"/>
        <end position="189"/>
    </location>
</feature>
<evidence type="ECO:0000256" key="13">
    <source>
        <dbReference type="SAM" id="Phobius"/>
    </source>
</evidence>
<sequence length="285" mass="30438">MFAIIGIAVVLSTVIGGYLLEHGNLAVLIQPAEMIIIFGAATGALLISSPSKVVKAVLKAVSQIFGGKTFEKKDYTEALLLLNGIFYKIRQQGLVSIESDVDNPKESALFNQYPAILKNTHAVDLITDTLRTVMTTTIAPHELDALIDQELEIHFEEMMQPAKSVNFVADALPGLGIVAAVLGVVLTMGKISEPPEELGKCIGAALVGTFLGVLMCYGFVGPMGKNIEHRAGENVLYLTVLKVALLAFIGGSAPKVAVEFGRRVIPAGDRPSFAEIEEALRQHKG</sequence>
<gene>
    <name evidence="16" type="ORF">SAMN04489760_10899</name>
</gene>
<keyword evidence="12 13" id="KW-0472">Membrane</keyword>
<comment type="subcellular location">
    <subcellularLocation>
        <location evidence="1">Cell inner membrane</location>
        <topology evidence="1">Multi-pass membrane protein</topology>
    </subcellularLocation>
</comment>
<dbReference type="GO" id="GO:0005886">
    <property type="term" value="C:plasma membrane"/>
    <property type="evidence" value="ECO:0007669"/>
    <property type="project" value="UniProtKB-SubCell"/>
</dbReference>
<name>A0A1H7X030_9BACT</name>
<dbReference type="PANTHER" id="PTHR30433:SF4">
    <property type="entry name" value="MOTILITY PROTEIN A"/>
    <property type="match status" value="1"/>
</dbReference>
<evidence type="ECO:0000256" key="5">
    <source>
        <dbReference type="ARBA" id="ARBA00022500"/>
    </source>
</evidence>
<protein>
    <submittedName>
        <fullName evidence="16">Chemotaxis protein MotA</fullName>
    </submittedName>
</protein>
<evidence type="ECO:0000313" key="16">
    <source>
        <dbReference type="EMBL" id="SEM26479.1"/>
    </source>
</evidence>
<evidence type="ECO:0000256" key="10">
    <source>
        <dbReference type="ARBA" id="ARBA00022989"/>
    </source>
</evidence>
<feature type="domain" description="MotA/TolQ/ExbB proton channel" evidence="14">
    <location>
        <begin position="135"/>
        <end position="231"/>
    </location>
</feature>
<evidence type="ECO:0000256" key="4">
    <source>
        <dbReference type="ARBA" id="ARBA00022475"/>
    </source>
</evidence>
<keyword evidence="9" id="KW-0375">Hydrogen ion transport</keyword>
<accession>A0A1H7X030</accession>
<feature type="transmembrane region" description="Helical" evidence="13">
    <location>
        <begin position="201"/>
        <end position="223"/>
    </location>
</feature>
<proteinExistence type="inferred from homology"/>
<keyword evidence="11" id="KW-0406">Ion transport</keyword>
<feature type="transmembrane region" description="Helical" evidence="13">
    <location>
        <begin position="235"/>
        <end position="253"/>
    </location>
</feature>
<keyword evidence="5" id="KW-0145">Chemotaxis</keyword>
<dbReference type="GO" id="GO:0071978">
    <property type="term" value="P:bacterial-type flagellum-dependent swarming motility"/>
    <property type="evidence" value="ECO:0007669"/>
    <property type="project" value="InterPro"/>
</dbReference>
<dbReference type="STRING" id="43775.SAMN04489760_10899"/>
<dbReference type="NCBIfam" id="TIGR03818">
    <property type="entry name" value="MotA1"/>
    <property type="match status" value="1"/>
</dbReference>
<keyword evidence="4" id="KW-1003">Cell membrane</keyword>
<feature type="transmembrane region" description="Helical" evidence="13">
    <location>
        <begin position="26"/>
        <end position="47"/>
    </location>
</feature>
<evidence type="ECO:0000259" key="15">
    <source>
        <dbReference type="Pfam" id="PF20560"/>
    </source>
</evidence>
<dbReference type="InterPro" id="IPR000540">
    <property type="entry name" value="Flag_MotA_CS"/>
</dbReference>